<keyword evidence="5" id="KW-0547">Nucleotide-binding</keyword>
<evidence type="ECO:0000256" key="4">
    <source>
        <dbReference type="ARBA" id="ARBA00022727"/>
    </source>
</evidence>
<dbReference type="EMBL" id="UINC01147356">
    <property type="protein sequence ID" value="SVD38631.1"/>
    <property type="molecule type" value="Genomic_DNA"/>
</dbReference>
<evidence type="ECO:0000256" key="5">
    <source>
        <dbReference type="ARBA" id="ARBA00022741"/>
    </source>
</evidence>
<evidence type="ECO:0000259" key="9">
    <source>
        <dbReference type="Pfam" id="PF02223"/>
    </source>
</evidence>
<keyword evidence="4" id="KW-0545">Nucleotide biosynthesis</keyword>
<organism evidence="10">
    <name type="scientific">marine metagenome</name>
    <dbReference type="NCBI Taxonomy" id="408172"/>
    <lineage>
        <taxon>unclassified sequences</taxon>
        <taxon>metagenomes</taxon>
        <taxon>ecological metagenomes</taxon>
    </lineage>
</organism>
<evidence type="ECO:0000256" key="7">
    <source>
        <dbReference type="ARBA" id="ARBA00022840"/>
    </source>
</evidence>
<sequence length="184" mass="21311">QLEREGINFLHLREPGDTGTGEKIREWLRTSSELDGYSELFLLSASRRALVKNKIIPALTNGQVVVLDRYIYSTLAYQGFGRGINIQQINYVNMMATEGLSPDITFLLDINPKNSFQRKPKGTLDRWELENIDFHKKVRNGYLKISGEDTNLWRVINADKPKESISEEVWEIVRSHLRRKLFSD</sequence>
<keyword evidence="3" id="KW-0808">Transferase</keyword>
<evidence type="ECO:0000256" key="2">
    <source>
        <dbReference type="ARBA" id="ARBA00012980"/>
    </source>
</evidence>
<dbReference type="HAMAP" id="MF_00165">
    <property type="entry name" value="Thymidylate_kinase"/>
    <property type="match status" value="1"/>
</dbReference>
<accession>A0A382UY86</accession>
<dbReference type="InterPro" id="IPR018094">
    <property type="entry name" value="Thymidylate_kinase"/>
</dbReference>
<dbReference type="CDD" id="cd01672">
    <property type="entry name" value="TMPK"/>
    <property type="match status" value="1"/>
</dbReference>
<dbReference type="PROSITE" id="PS01331">
    <property type="entry name" value="THYMIDYLATE_KINASE"/>
    <property type="match status" value="1"/>
</dbReference>
<feature type="domain" description="Thymidylate kinase-like" evidence="9">
    <location>
        <begin position="2"/>
        <end position="168"/>
    </location>
</feature>
<dbReference type="GO" id="GO:0006227">
    <property type="term" value="P:dUDP biosynthetic process"/>
    <property type="evidence" value="ECO:0007669"/>
    <property type="project" value="TreeGrafter"/>
</dbReference>
<name>A0A382UY86_9ZZZZ</name>
<dbReference type="Gene3D" id="3.40.50.300">
    <property type="entry name" value="P-loop containing nucleotide triphosphate hydrolases"/>
    <property type="match status" value="1"/>
</dbReference>
<comment type="catalytic activity">
    <reaction evidence="8">
        <text>dTMP + ATP = dTDP + ADP</text>
        <dbReference type="Rhea" id="RHEA:13517"/>
        <dbReference type="ChEBI" id="CHEBI:30616"/>
        <dbReference type="ChEBI" id="CHEBI:58369"/>
        <dbReference type="ChEBI" id="CHEBI:63528"/>
        <dbReference type="ChEBI" id="CHEBI:456216"/>
        <dbReference type="EC" id="2.7.4.9"/>
    </reaction>
</comment>
<dbReference type="InterPro" id="IPR027417">
    <property type="entry name" value="P-loop_NTPase"/>
</dbReference>
<dbReference type="GO" id="GO:0005829">
    <property type="term" value="C:cytosol"/>
    <property type="evidence" value="ECO:0007669"/>
    <property type="project" value="TreeGrafter"/>
</dbReference>
<evidence type="ECO:0000256" key="1">
    <source>
        <dbReference type="ARBA" id="ARBA00009776"/>
    </source>
</evidence>
<keyword evidence="6" id="KW-0418">Kinase</keyword>
<evidence type="ECO:0000256" key="8">
    <source>
        <dbReference type="ARBA" id="ARBA00048743"/>
    </source>
</evidence>
<dbReference type="GO" id="GO:0006235">
    <property type="term" value="P:dTTP biosynthetic process"/>
    <property type="evidence" value="ECO:0007669"/>
    <property type="project" value="TreeGrafter"/>
</dbReference>
<dbReference type="Pfam" id="PF02223">
    <property type="entry name" value="Thymidylate_kin"/>
    <property type="match status" value="1"/>
</dbReference>
<protein>
    <recommendedName>
        <fullName evidence="2">dTMP kinase</fullName>
        <ecNumber evidence="2">2.7.4.9</ecNumber>
    </recommendedName>
</protein>
<dbReference type="NCBIfam" id="TIGR00041">
    <property type="entry name" value="DTMP_kinase"/>
    <property type="match status" value="1"/>
</dbReference>
<dbReference type="PANTHER" id="PTHR10344:SF4">
    <property type="entry name" value="UMP-CMP KINASE 2, MITOCHONDRIAL"/>
    <property type="match status" value="1"/>
</dbReference>
<dbReference type="InterPro" id="IPR018095">
    <property type="entry name" value="Thymidylate_kin_CS"/>
</dbReference>
<dbReference type="GO" id="GO:0005524">
    <property type="term" value="F:ATP binding"/>
    <property type="evidence" value="ECO:0007669"/>
    <property type="project" value="UniProtKB-KW"/>
</dbReference>
<dbReference type="PANTHER" id="PTHR10344">
    <property type="entry name" value="THYMIDYLATE KINASE"/>
    <property type="match status" value="1"/>
</dbReference>
<dbReference type="GO" id="GO:0004798">
    <property type="term" value="F:dTMP kinase activity"/>
    <property type="evidence" value="ECO:0007669"/>
    <property type="project" value="UniProtKB-EC"/>
</dbReference>
<comment type="similarity">
    <text evidence="1">Belongs to the thymidylate kinase family.</text>
</comment>
<evidence type="ECO:0000313" key="10">
    <source>
        <dbReference type="EMBL" id="SVD38631.1"/>
    </source>
</evidence>
<reference evidence="10" key="1">
    <citation type="submission" date="2018-05" db="EMBL/GenBank/DDBJ databases">
        <authorList>
            <person name="Lanie J.A."/>
            <person name="Ng W.-L."/>
            <person name="Kazmierczak K.M."/>
            <person name="Andrzejewski T.M."/>
            <person name="Davidsen T.M."/>
            <person name="Wayne K.J."/>
            <person name="Tettelin H."/>
            <person name="Glass J.I."/>
            <person name="Rusch D."/>
            <person name="Podicherti R."/>
            <person name="Tsui H.-C.T."/>
            <person name="Winkler M.E."/>
        </authorList>
    </citation>
    <scope>NUCLEOTIDE SEQUENCE</scope>
</reference>
<keyword evidence="7" id="KW-0067">ATP-binding</keyword>
<gene>
    <name evidence="10" type="ORF">METZ01_LOCUS391485</name>
</gene>
<evidence type="ECO:0000256" key="6">
    <source>
        <dbReference type="ARBA" id="ARBA00022777"/>
    </source>
</evidence>
<proteinExistence type="inferred from homology"/>
<dbReference type="InterPro" id="IPR039430">
    <property type="entry name" value="Thymidylate_kin-like_dom"/>
</dbReference>
<dbReference type="EC" id="2.7.4.9" evidence="2"/>
<evidence type="ECO:0000256" key="3">
    <source>
        <dbReference type="ARBA" id="ARBA00022679"/>
    </source>
</evidence>
<dbReference type="AlphaFoldDB" id="A0A382UY86"/>
<dbReference type="SUPFAM" id="SSF52540">
    <property type="entry name" value="P-loop containing nucleoside triphosphate hydrolases"/>
    <property type="match status" value="1"/>
</dbReference>
<dbReference type="GO" id="GO:0006233">
    <property type="term" value="P:dTDP biosynthetic process"/>
    <property type="evidence" value="ECO:0007669"/>
    <property type="project" value="InterPro"/>
</dbReference>
<feature type="non-terminal residue" evidence="10">
    <location>
        <position position="1"/>
    </location>
</feature>